<keyword evidence="2" id="KW-0808">Transferase</keyword>
<protein>
    <submittedName>
        <fullName evidence="2">RNA-directed DNA polymerase, eukaryota, reverse transcriptase zinc-binding domain protein</fullName>
    </submittedName>
</protein>
<name>A0A6L2M2V1_TANCI</name>
<dbReference type="EMBL" id="BKCJ010005728">
    <property type="protein sequence ID" value="GEU68331.1"/>
    <property type="molecule type" value="Genomic_DNA"/>
</dbReference>
<keyword evidence="2" id="KW-0548">Nucleotidyltransferase</keyword>
<reference evidence="2" key="1">
    <citation type="journal article" date="2019" name="Sci. Rep.">
        <title>Draft genome of Tanacetum cinerariifolium, the natural source of mosquito coil.</title>
        <authorList>
            <person name="Yamashiro T."/>
            <person name="Shiraishi A."/>
            <person name="Satake H."/>
            <person name="Nakayama K."/>
        </authorList>
    </citation>
    <scope>NUCLEOTIDE SEQUENCE</scope>
</reference>
<gene>
    <name evidence="2" type="ORF">Tci_040309</name>
</gene>
<feature type="region of interest" description="Disordered" evidence="1">
    <location>
        <begin position="201"/>
        <end position="224"/>
    </location>
</feature>
<feature type="compositionally biased region" description="Basic and acidic residues" evidence="1">
    <location>
        <begin position="20"/>
        <end position="35"/>
    </location>
</feature>
<sequence length="224" mass="25307">MESQKDSEVEYVKRVNTKHQRNETEENNNWEKVDHTQQDTVIEEENIGDIIAANEPKNDNQAKSSKERKNYASVGFGIGKQDFSKKLFAKPIVVDDNGNEFAVFDDIIINHEWLCNVRLEAWTTNGINALASRLGTPLIMDNSIVEMCKVGIGRVSYARVLVEVNASKCLPNEIENENGKSHNDKGKDNIDDVMKEHAVKEKERMEKENDGFIEVKGRKNNGGG</sequence>
<dbReference type="GO" id="GO:0003964">
    <property type="term" value="F:RNA-directed DNA polymerase activity"/>
    <property type="evidence" value="ECO:0007669"/>
    <property type="project" value="UniProtKB-KW"/>
</dbReference>
<feature type="region of interest" description="Disordered" evidence="1">
    <location>
        <begin position="1"/>
        <end position="35"/>
    </location>
</feature>
<comment type="caution">
    <text evidence="2">The sequence shown here is derived from an EMBL/GenBank/DDBJ whole genome shotgun (WGS) entry which is preliminary data.</text>
</comment>
<keyword evidence="2" id="KW-0695">RNA-directed DNA polymerase</keyword>
<feature type="compositionally biased region" description="Basic and acidic residues" evidence="1">
    <location>
        <begin position="201"/>
        <end position="217"/>
    </location>
</feature>
<proteinExistence type="predicted"/>
<evidence type="ECO:0000256" key="1">
    <source>
        <dbReference type="SAM" id="MobiDB-lite"/>
    </source>
</evidence>
<accession>A0A6L2M2V1</accession>
<evidence type="ECO:0000313" key="2">
    <source>
        <dbReference type="EMBL" id="GEU68331.1"/>
    </source>
</evidence>
<organism evidence="2">
    <name type="scientific">Tanacetum cinerariifolium</name>
    <name type="common">Dalmatian daisy</name>
    <name type="synonym">Chrysanthemum cinerariifolium</name>
    <dbReference type="NCBI Taxonomy" id="118510"/>
    <lineage>
        <taxon>Eukaryota</taxon>
        <taxon>Viridiplantae</taxon>
        <taxon>Streptophyta</taxon>
        <taxon>Embryophyta</taxon>
        <taxon>Tracheophyta</taxon>
        <taxon>Spermatophyta</taxon>
        <taxon>Magnoliopsida</taxon>
        <taxon>eudicotyledons</taxon>
        <taxon>Gunneridae</taxon>
        <taxon>Pentapetalae</taxon>
        <taxon>asterids</taxon>
        <taxon>campanulids</taxon>
        <taxon>Asterales</taxon>
        <taxon>Asteraceae</taxon>
        <taxon>Asteroideae</taxon>
        <taxon>Anthemideae</taxon>
        <taxon>Anthemidinae</taxon>
        <taxon>Tanacetum</taxon>
    </lineage>
</organism>
<feature type="compositionally biased region" description="Basic and acidic residues" evidence="1">
    <location>
        <begin position="1"/>
        <end position="13"/>
    </location>
</feature>
<dbReference type="AlphaFoldDB" id="A0A6L2M2V1"/>